<reference evidence="2 3" key="1">
    <citation type="submission" date="2024-02" db="EMBL/GenBank/DDBJ databases">
        <title>Complete genome sequence of Pelagibacterium nitratireducens ZH15.</title>
        <authorList>
            <person name="Zhao L.H."/>
        </authorList>
    </citation>
    <scope>NUCLEOTIDE SEQUENCE [LARGE SCALE GENOMIC DNA]</scope>
    <source>
        <strain evidence="2 3">ZH15</strain>
    </source>
</reference>
<evidence type="ECO:0000313" key="3">
    <source>
        <dbReference type="Proteomes" id="UP001369958"/>
    </source>
</evidence>
<dbReference type="SUPFAM" id="SSF53474">
    <property type="entry name" value="alpha/beta-Hydrolases"/>
    <property type="match status" value="1"/>
</dbReference>
<dbReference type="InterPro" id="IPR000073">
    <property type="entry name" value="AB_hydrolase_1"/>
</dbReference>
<dbReference type="EMBL" id="CP146275">
    <property type="protein sequence ID" value="WWT32874.1"/>
    <property type="molecule type" value="Genomic_DNA"/>
</dbReference>
<accession>A0ABZ2I3R0</accession>
<dbReference type="InterPro" id="IPR029058">
    <property type="entry name" value="AB_hydrolase_fold"/>
</dbReference>
<feature type="domain" description="AB hydrolase-1" evidence="1">
    <location>
        <begin position="26"/>
        <end position="253"/>
    </location>
</feature>
<dbReference type="InterPro" id="IPR050471">
    <property type="entry name" value="AB_hydrolase"/>
</dbReference>
<sequence>MPHVTSADGTSIGYETRGTGPLVIIVAGATQYRAVDADTPRLADLLAQRFTSVLYDRRGRGESGNTEPYAVNREIEDIQALIDALGGTAMLFGMSSGAVLALEAAASLPRQVTRVICYEPPINSAQSRDEALADLARMEAFKAHGDGAGAMEDFMLSVGTPPEHVQGFKQSPQWEAYAAVGTTIAHDFRILAEATKTDMKARWRGIAQPVLVVNGDKSFDFMAAAADIAAAALPNAMRKTLPDQGHGPQPEAIAPVITAFFTEAPK</sequence>
<dbReference type="PANTHER" id="PTHR43433:SF5">
    <property type="entry name" value="AB HYDROLASE-1 DOMAIN-CONTAINING PROTEIN"/>
    <property type="match status" value="1"/>
</dbReference>
<dbReference type="GO" id="GO:0016787">
    <property type="term" value="F:hydrolase activity"/>
    <property type="evidence" value="ECO:0007669"/>
    <property type="project" value="UniProtKB-KW"/>
</dbReference>
<evidence type="ECO:0000313" key="2">
    <source>
        <dbReference type="EMBL" id="WWT32874.1"/>
    </source>
</evidence>
<keyword evidence="3" id="KW-1185">Reference proteome</keyword>
<name>A0ABZ2I3R0_9HYPH</name>
<proteinExistence type="predicted"/>
<keyword evidence="2" id="KW-0378">Hydrolase</keyword>
<protein>
    <submittedName>
        <fullName evidence="2">Alpha/beta hydrolase</fullName>
    </submittedName>
</protein>
<dbReference type="Pfam" id="PF12697">
    <property type="entry name" value="Abhydrolase_6"/>
    <property type="match status" value="1"/>
</dbReference>
<dbReference type="Gene3D" id="3.40.50.1820">
    <property type="entry name" value="alpha/beta hydrolase"/>
    <property type="match status" value="1"/>
</dbReference>
<organism evidence="2 3">
    <name type="scientific">Pelagibacterium nitratireducens</name>
    <dbReference type="NCBI Taxonomy" id="1046114"/>
    <lineage>
        <taxon>Bacteria</taxon>
        <taxon>Pseudomonadati</taxon>
        <taxon>Pseudomonadota</taxon>
        <taxon>Alphaproteobacteria</taxon>
        <taxon>Hyphomicrobiales</taxon>
        <taxon>Devosiaceae</taxon>
        <taxon>Pelagibacterium</taxon>
    </lineage>
</organism>
<dbReference type="PANTHER" id="PTHR43433">
    <property type="entry name" value="HYDROLASE, ALPHA/BETA FOLD FAMILY PROTEIN"/>
    <property type="match status" value="1"/>
</dbReference>
<evidence type="ECO:0000259" key="1">
    <source>
        <dbReference type="Pfam" id="PF12697"/>
    </source>
</evidence>
<gene>
    <name evidence="2" type="ORF">V6617_18005</name>
</gene>
<dbReference type="Proteomes" id="UP001369958">
    <property type="component" value="Chromosome"/>
</dbReference>
<dbReference type="RefSeq" id="WP_338608296.1">
    <property type="nucleotide sequence ID" value="NZ_CP146275.1"/>
</dbReference>